<name>D1CIA0_THET1</name>
<dbReference type="Gene3D" id="1.20.58.1000">
    <property type="entry name" value="Metal-sensitive repressor, helix protomer"/>
    <property type="match status" value="1"/>
</dbReference>
<dbReference type="InterPro" id="IPR003735">
    <property type="entry name" value="Metal_Tscrpt_repr"/>
</dbReference>
<dbReference type="EMBL" id="CP001826">
    <property type="protein sequence ID" value="ACZ43471.1"/>
    <property type="molecule type" value="Genomic_DNA"/>
</dbReference>
<dbReference type="PANTHER" id="PTHR33677:SF3">
    <property type="entry name" value="COPPER-SENSING TRANSCRIPTIONAL REPRESSOR RICR"/>
    <property type="match status" value="1"/>
</dbReference>
<dbReference type="Proteomes" id="UP000000323">
    <property type="component" value="Chromosome 2"/>
</dbReference>
<dbReference type="GO" id="GO:0046872">
    <property type="term" value="F:metal ion binding"/>
    <property type="evidence" value="ECO:0007669"/>
    <property type="project" value="InterPro"/>
</dbReference>
<dbReference type="GO" id="GO:0003677">
    <property type="term" value="F:DNA binding"/>
    <property type="evidence" value="ECO:0007669"/>
    <property type="project" value="InterPro"/>
</dbReference>
<evidence type="ECO:0000313" key="2">
    <source>
        <dbReference type="Proteomes" id="UP000000323"/>
    </source>
</evidence>
<dbReference type="PANTHER" id="PTHR33677">
    <property type="entry name" value="TRANSCRIPTIONAL REPRESSOR FRMR-RELATED"/>
    <property type="match status" value="1"/>
</dbReference>
<evidence type="ECO:0000313" key="1">
    <source>
        <dbReference type="EMBL" id="ACZ43471.1"/>
    </source>
</evidence>
<dbReference type="CDD" id="cd10148">
    <property type="entry name" value="CsoR-like_DUF156"/>
    <property type="match status" value="1"/>
</dbReference>
<keyword evidence="2" id="KW-1185">Reference proteome</keyword>
<dbReference type="KEGG" id="ttr:Tter_2582"/>
<dbReference type="GO" id="GO:0045892">
    <property type="term" value="P:negative regulation of DNA-templated transcription"/>
    <property type="evidence" value="ECO:0007669"/>
    <property type="project" value="UniProtKB-ARBA"/>
</dbReference>
<reference evidence="2" key="1">
    <citation type="journal article" date="2010" name="Stand. Genomic Sci.">
        <title>Complete genome sequence of 'Thermobaculum terrenum' type strain (YNP1).</title>
        <authorList>
            <person name="Kiss H."/>
            <person name="Cleland D."/>
            <person name="Lapidus A."/>
            <person name="Lucas S."/>
            <person name="Glavina Del Rio T."/>
            <person name="Nolan M."/>
            <person name="Tice H."/>
            <person name="Han C."/>
            <person name="Goodwin L."/>
            <person name="Pitluck S."/>
            <person name="Liolios K."/>
            <person name="Ivanova N."/>
            <person name="Mavromatis K."/>
            <person name="Ovchinnikova G."/>
            <person name="Pati A."/>
            <person name="Chen A."/>
            <person name="Palaniappan K."/>
            <person name="Land M."/>
            <person name="Hauser L."/>
            <person name="Chang Y."/>
            <person name="Jeffries C."/>
            <person name="Lu M."/>
            <person name="Brettin T."/>
            <person name="Detter J."/>
            <person name="Goker M."/>
            <person name="Tindall B."/>
            <person name="Beck B."/>
            <person name="McDermott T."/>
            <person name="Woyke T."/>
            <person name="Bristow J."/>
            <person name="Eisen J."/>
            <person name="Markowitz V."/>
            <person name="Hugenholtz P."/>
            <person name="Kyrpides N."/>
            <person name="Klenk H."/>
            <person name="Cheng J."/>
        </authorList>
    </citation>
    <scope>NUCLEOTIDE SEQUENCE [LARGE SCALE GENOMIC DNA]</scope>
    <source>
        <strain evidence="2">ATCC BAA-798 / YNP1</strain>
    </source>
</reference>
<organism evidence="1 2">
    <name type="scientific">Thermobaculum terrenum (strain ATCC BAA-798 / CCMEE 7001 / YNP1)</name>
    <dbReference type="NCBI Taxonomy" id="525904"/>
    <lineage>
        <taxon>Bacteria</taxon>
        <taxon>Bacillati</taxon>
        <taxon>Chloroflexota</taxon>
        <taxon>Chloroflexia</taxon>
        <taxon>Candidatus Thermobaculales</taxon>
        <taxon>Candidatus Thermobaculaceae</taxon>
        <taxon>Thermobaculum</taxon>
    </lineage>
</organism>
<dbReference type="HOGENOM" id="CLU_130332_2_2_0"/>
<sequence length="64" mass="7211">MIEEDRYCLDVVQQISAMNAAAQEVALIVLEDHLRKCVAEAVEGEGREAAIREMIRVLRKTVRA</sequence>
<dbReference type="Pfam" id="PF02583">
    <property type="entry name" value="Trns_repr_metal"/>
    <property type="match status" value="1"/>
</dbReference>
<dbReference type="STRING" id="525904.Tter_2582"/>
<dbReference type="eggNOG" id="COG1937">
    <property type="taxonomic scope" value="Bacteria"/>
</dbReference>
<accession>D1CIA0</accession>
<dbReference type="InterPro" id="IPR038390">
    <property type="entry name" value="Metal_Tscrpt_repr_sf"/>
</dbReference>
<protein>
    <recommendedName>
        <fullName evidence="3">Transcriptional regulator</fullName>
    </recommendedName>
</protein>
<proteinExistence type="predicted"/>
<evidence type="ECO:0008006" key="3">
    <source>
        <dbReference type="Google" id="ProtNLM"/>
    </source>
</evidence>
<gene>
    <name evidence="1" type="ordered locus">Tter_2582</name>
</gene>
<dbReference type="AlphaFoldDB" id="D1CIA0"/>